<evidence type="ECO:0000313" key="1">
    <source>
        <dbReference type="EMBL" id="SDS73060.1"/>
    </source>
</evidence>
<sequence>MAETGFRSFTTTVDKTNHVLNNIEQQYGMSKEHRNISYAALRAVIHTLRDRLTVEEAAELGAQLPMLIRGIYYEGWVPTRAPVKMDREEFLARVQREFNFRADGGIELLVQRVLQALRDHITEGEWEDVKSSVPRDLASVFP</sequence>
<dbReference type="RefSeq" id="WP_092654839.1">
    <property type="nucleotide sequence ID" value="NZ_LT629732.1"/>
</dbReference>
<gene>
    <name evidence="1" type="ORF">SAMN04489717_3673</name>
</gene>
<dbReference type="AlphaFoldDB" id="A0A1H1UL58"/>
<dbReference type="STRING" id="117157.SAMN04489717_3673"/>
<dbReference type="Proteomes" id="UP000198983">
    <property type="component" value="Chromosome I"/>
</dbReference>
<dbReference type="EMBL" id="LT629732">
    <property type="protein sequence ID" value="SDS73060.1"/>
    <property type="molecule type" value="Genomic_DNA"/>
</dbReference>
<dbReference type="Gene3D" id="1.10.490.110">
    <property type="entry name" value="Uncharacterized conserved protein DUF2267"/>
    <property type="match status" value="1"/>
</dbReference>
<organism evidence="1 2">
    <name type="scientific">Actinopolymorpha singaporensis</name>
    <dbReference type="NCBI Taxonomy" id="117157"/>
    <lineage>
        <taxon>Bacteria</taxon>
        <taxon>Bacillati</taxon>
        <taxon>Actinomycetota</taxon>
        <taxon>Actinomycetes</taxon>
        <taxon>Propionibacteriales</taxon>
        <taxon>Actinopolymorphaceae</taxon>
        <taxon>Actinopolymorpha</taxon>
    </lineage>
</organism>
<protein>
    <submittedName>
        <fullName evidence="1">Uncharacterized conserved protein, DUF2267 family</fullName>
    </submittedName>
</protein>
<dbReference type="OrthoDB" id="20942at2"/>
<dbReference type="Pfam" id="PF10025">
    <property type="entry name" value="DUF2267"/>
    <property type="match status" value="1"/>
</dbReference>
<reference evidence="1 2" key="1">
    <citation type="submission" date="2016-10" db="EMBL/GenBank/DDBJ databases">
        <authorList>
            <person name="de Groot N.N."/>
        </authorList>
    </citation>
    <scope>NUCLEOTIDE SEQUENCE [LARGE SCALE GENOMIC DNA]</scope>
    <source>
        <strain evidence="1 2">DSM 22024</strain>
    </source>
</reference>
<dbReference type="InterPro" id="IPR018727">
    <property type="entry name" value="DUF2267"/>
</dbReference>
<name>A0A1H1UL58_9ACTN</name>
<keyword evidence="2" id="KW-1185">Reference proteome</keyword>
<evidence type="ECO:0000313" key="2">
    <source>
        <dbReference type="Proteomes" id="UP000198983"/>
    </source>
</evidence>
<accession>A0A1H1UL58</accession>
<proteinExistence type="predicted"/>
<dbReference type="InterPro" id="IPR038282">
    <property type="entry name" value="DUF2267_sf"/>
</dbReference>